<sequence length="95" mass="11078">MHHSLSQSSTSYHPPYKLIDYLCILPKLTVVDLPINIAYQNEARLKQIELLISTAFSRFYLPHKQWNLIQGDESDEPTTAKKETWIIIYLPTLSF</sequence>
<proteinExistence type="predicted"/>
<dbReference type="Proteomes" id="UP001162480">
    <property type="component" value="Chromosome 12"/>
</dbReference>
<evidence type="ECO:0000313" key="1">
    <source>
        <dbReference type="EMBL" id="CAI9731319.1"/>
    </source>
</evidence>
<reference evidence="1" key="1">
    <citation type="submission" date="2023-08" db="EMBL/GenBank/DDBJ databases">
        <authorList>
            <person name="Alioto T."/>
            <person name="Alioto T."/>
            <person name="Gomez Garrido J."/>
        </authorList>
    </citation>
    <scope>NUCLEOTIDE SEQUENCE</scope>
</reference>
<organism evidence="1 2">
    <name type="scientific">Octopus vulgaris</name>
    <name type="common">Common octopus</name>
    <dbReference type="NCBI Taxonomy" id="6645"/>
    <lineage>
        <taxon>Eukaryota</taxon>
        <taxon>Metazoa</taxon>
        <taxon>Spiralia</taxon>
        <taxon>Lophotrochozoa</taxon>
        <taxon>Mollusca</taxon>
        <taxon>Cephalopoda</taxon>
        <taxon>Coleoidea</taxon>
        <taxon>Octopodiformes</taxon>
        <taxon>Octopoda</taxon>
        <taxon>Incirrata</taxon>
        <taxon>Octopodidae</taxon>
        <taxon>Octopus</taxon>
    </lineage>
</organism>
<dbReference type="AlphaFoldDB" id="A0AA36BBY7"/>
<accession>A0AA36BBY7</accession>
<dbReference type="EMBL" id="OX597825">
    <property type="protein sequence ID" value="CAI9731319.1"/>
    <property type="molecule type" value="Genomic_DNA"/>
</dbReference>
<gene>
    <name evidence="1" type="ORF">OCTVUL_1B027092</name>
</gene>
<keyword evidence="2" id="KW-1185">Reference proteome</keyword>
<name>A0AA36BBY7_OCTVU</name>
<protein>
    <submittedName>
        <fullName evidence="1">Uncharacterized protein</fullName>
    </submittedName>
</protein>
<evidence type="ECO:0000313" key="2">
    <source>
        <dbReference type="Proteomes" id="UP001162480"/>
    </source>
</evidence>